<dbReference type="GeneID" id="85226053"/>
<organism evidence="1 2">
    <name type="scientific">Malassezia japonica</name>
    <dbReference type="NCBI Taxonomy" id="223818"/>
    <lineage>
        <taxon>Eukaryota</taxon>
        <taxon>Fungi</taxon>
        <taxon>Dikarya</taxon>
        <taxon>Basidiomycota</taxon>
        <taxon>Ustilaginomycotina</taxon>
        <taxon>Malasseziomycetes</taxon>
        <taxon>Malasseziales</taxon>
        <taxon>Malasseziaceae</taxon>
        <taxon>Malassezia</taxon>
    </lineage>
</organism>
<dbReference type="AlphaFoldDB" id="A0AAF0F280"/>
<gene>
    <name evidence="1" type="ORF">MJAP1_002402</name>
</gene>
<sequence length="157" mass="17366">MGSVNPVLALVSRADALANSFNAVYQQTLPAVDALATLHPDDPQCEPYMQVLREGLTAMEERTEQMVNMLYEVDVYMAPSAAQSAAGFNPQEALSHVSDLFHSYQAELLAKRELLADYTCEEIGAQQFAAQWHTLDEVQQGRKQEMDDLADLLANFG</sequence>
<dbReference type="Proteomes" id="UP001217754">
    <property type="component" value="Chromosome 4"/>
</dbReference>
<proteinExistence type="predicted"/>
<protein>
    <submittedName>
        <fullName evidence="1">Uncharacterized protein</fullName>
    </submittedName>
</protein>
<accession>A0AAF0F280</accession>
<keyword evidence="2" id="KW-1185">Reference proteome</keyword>
<evidence type="ECO:0000313" key="2">
    <source>
        <dbReference type="Proteomes" id="UP001217754"/>
    </source>
</evidence>
<evidence type="ECO:0000313" key="1">
    <source>
        <dbReference type="EMBL" id="WFD39425.1"/>
    </source>
</evidence>
<dbReference type="RefSeq" id="XP_060122322.1">
    <property type="nucleotide sequence ID" value="XM_060266339.1"/>
</dbReference>
<name>A0AAF0F280_9BASI</name>
<dbReference type="EMBL" id="CP119961">
    <property type="protein sequence ID" value="WFD39425.1"/>
    <property type="molecule type" value="Genomic_DNA"/>
</dbReference>
<reference evidence="1" key="1">
    <citation type="submission" date="2023-03" db="EMBL/GenBank/DDBJ databases">
        <title>Mating type loci evolution in Malassezia.</title>
        <authorList>
            <person name="Coelho M.A."/>
        </authorList>
    </citation>
    <scope>NUCLEOTIDE SEQUENCE</scope>
    <source>
        <strain evidence="1">CBS 9431</strain>
    </source>
</reference>